<accession>A0ABV5JDF3</accession>
<evidence type="ECO:0000313" key="5">
    <source>
        <dbReference type="EMBL" id="MFB9231499.1"/>
    </source>
</evidence>
<reference evidence="5 6" key="1">
    <citation type="submission" date="2024-09" db="EMBL/GenBank/DDBJ databases">
        <authorList>
            <person name="Sun Q."/>
            <person name="Mori K."/>
        </authorList>
    </citation>
    <scope>NUCLEOTIDE SEQUENCE [LARGE SCALE GENOMIC DNA]</scope>
    <source>
        <strain evidence="5 6">CECT 8726</strain>
    </source>
</reference>
<evidence type="ECO:0000256" key="1">
    <source>
        <dbReference type="ARBA" id="ARBA00023015"/>
    </source>
</evidence>
<dbReference type="SUPFAM" id="SSF46689">
    <property type="entry name" value="Homeodomain-like"/>
    <property type="match status" value="1"/>
</dbReference>
<gene>
    <name evidence="5" type="ORF">ACFFUT_06835</name>
</gene>
<feature type="domain" description="HTH araC/xylS-type" evidence="4">
    <location>
        <begin position="218"/>
        <end position="316"/>
    </location>
</feature>
<dbReference type="Gene3D" id="1.10.10.60">
    <property type="entry name" value="Homeodomain-like"/>
    <property type="match status" value="1"/>
</dbReference>
<protein>
    <submittedName>
        <fullName evidence="5">Helix-turn-helix transcriptional regulator</fullName>
    </submittedName>
</protein>
<dbReference type="SMART" id="SM00342">
    <property type="entry name" value="HTH_ARAC"/>
    <property type="match status" value="1"/>
</dbReference>
<keyword evidence="2" id="KW-0238">DNA-binding</keyword>
<evidence type="ECO:0000259" key="4">
    <source>
        <dbReference type="PROSITE" id="PS01124"/>
    </source>
</evidence>
<keyword evidence="6" id="KW-1185">Reference proteome</keyword>
<keyword evidence="1" id="KW-0805">Transcription regulation</keyword>
<dbReference type="RefSeq" id="WP_213891553.1">
    <property type="nucleotide sequence ID" value="NZ_JAGFNU010000038.1"/>
</dbReference>
<keyword evidence="3" id="KW-0804">Transcription</keyword>
<proteinExistence type="predicted"/>
<dbReference type="InterPro" id="IPR018060">
    <property type="entry name" value="HTH_AraC"/>
</dbReference>
<dbReference type="Proteomes" id="UP001589683">
    <property type="component" value="Unassembled WGS sequence"/>
</dbReference>
<sequence length="320" mass="35766">MQFVHGVFIAPALKALNRENANTNDLFAQSGLDVFNMRDLGICLPLSRVAAFFDAVRSRMGHEMWLEIVRSYRMNNIPGWGDAIMGMPDLLSAVHLSTKPESSILSNETIVLNVSGPKSIFVDSFHHVDQQTRNWQSEFSLLLALDGFRAACGDAWAPIEIDLVSKDESILDSIRGLDNTTIRTGQLANRLVFETVDLATRMSGAYVDPTHIAPTMDGRMYALLDSIEPETKISVQLLADSFDLSPRTLQRRLADEGTTYFEIFDHWRMVVAIGLLDDPTVSVNEIAARLHYSNSAHFTRAFLRWTGMTTSAYRYGQSKG</sequence>
<comment type="caution">
    <text evidence="5">The sequence shown here is derived from an EMBL/GenBank/DDBJ whole genome shotgun (WGS) entry which is preliminary data.</text>
</comment>
<evidence type="ECO:0000313" key="6">
    <source>
        <dbReference type="Proteomes" id="UP001589683"/>
    </source>
</evidence>
<dbReference type="InterPro" id="IPR009057">
    <property type="entry name" value="Homeodomain-like_sf"/>
</dbReference>
<evidence type="ECO:0000256" key="2">
    <source>
        <dbReference type="ARBA" id="ARBA00023125"/>
    </source>
</evidence>
<dbReference type="Pfam" id="PF12833">
    <property type="entry name" value="HTH_18"/>
    <property type="match status" value="1"/>
</dbReference>
<dbReference type="EMBL" id="JBHMEA010000020">
    <property type="protein sequence ID" value="MFB9231499.1"/>
    <property type="molecule type" value="Genomic_DNA"/>
</dbReference>
<evidence type="ECO:0000256" key="3">
    <source>
        <dbReference type="ARBA" id="ARBA00023163"/>
    </source>
</evidence>
<dbReference type="PANTHER" id="PTHR47894">
    <property type="entry name" value="HTH-TYPE TRANSCRIPTIONAL REGULATOR GADX"/>
    <property type="match status" value="1"/>
</dbReference>
<name>A0ABV5JDF3_9RHOB</name>
<organism evidence="5 6">
    <name type="scientific">Pseudohalocynthiibacter aestuariivivens</name>
    <dbReference type="NCBI Taxonomy" id="1591409"/>
    <lineage>
        <taxon>Bacteria</taxon>
        <taxon>Pseudomonadati</taxon>
        <taxon>Pseudomonadota</taxon>
        <taxon>Alphaproteobacteria</taxon>
        <taxon>Rhodobacterales</taxon>
        <taxon>Paracoccaceae</taxon>
        <taxon>Pseudohalocynthiibacter</taxon>
    </lineage>
</organism>
<dbReference type="PROSITE" id="PS01124">
    <property type="entry name" value="HTH_ARAC_FAMILY_2"/>
    <property type="match status" value="1"/>
</dbReference>
<dbReference type="PANTHER" id="PTHR47894:SF1">
    <property type="entry name" value="HTH-TYPE TRANSCRIPTIONAL REGULATOR VQSM"/>
    <property type="match status" value="1"/>
</dbReference>